<dbReference type="Proteomes" id="UP000316882">
    <property type="component" value="Unassembled WGS sequence"/>
</dbReference>
<comment type="caution">
    <text evidence="1">The sequence shown here is derived from an EMBL/GenBank/DDBJ whole genome shotgun (WGS) entry which is preliminary data.</text>
</comment>
<keyword evidence="2" id="KW-1185">Reference proteome</keyword>
<dbReference type="EMBL" id="BJMH01000061">
    <property type="protein sequence ID" value="GEB35864.1"/>
    <property type="molecule type" value="Genomic_DNA"/>
</dbReference>
<name>A0A4Y3PR59_BREPA</name>
<proteinExistence type="predicted"/>
<accession>A0A4Y3PR59</accession>
<protein>
    <submittedName>
        <fullName evidence="1">Uncharacterized protein</fullName>
    </submittedName>
</protein>
<organism evidence="1 2">
    <name type="scientific">Brevibacillus parabrevis</name>
    <dbReference type="NCBI Taxonomy" id="54914"/>
    <lineage>
        <taxon>Bacteria</taxon>
        <taxon>Bacillati</taxon>
        <taxon>Bacillota</taxon>
        <taxon>Bacilli</taxon>
        <taxon>Bacillales</taxon>
        <taxon>Paenibacillaceae</taxon>
        <taxon>Brevibacillus</taxon>
    </lineage>
</organism>
<dbReference type="AlphaFoldDB" id="A0A4Y3PR59"/>
<reference evidence="1 2" key="1">
    <citation type="submission" date="2019-06" db="EMBL/GenBank/DDBJ databases">
        <title>Whole genome shotgun sequence of Brevibacillus parabrevis NBRC 12334.</title>
        <authorList>
            <person name="Hosoyama A."/>
            <person name="Uohara A."/>
            <person name="Ohji S."/>
            <person name="Ichikawa N."/>
        </authorList>
    </citation>
    <scope>NUCLEOTIDE SEQUENCE [LARGE SCALE GENOMIC DNA]</scope>
    <source>
        <strain evidence="1 2">NBRC 12334</strain>
    </source>
</reference>
<dbReference type="RefSeq" id="WP_122966876.1">
    <property type="nucleotide sequence ID" value="NZ_BJMH01000061.1"/>
</dbReference>
<gene>
    <name evidence="1" type="ORF">BPA01_54440</name>
</gene>
<sequence length="157" mass="18329">MKISNYKGFLVINDYHEIIDYEVEYKVLNCFLEEGDMFLFNGGVIASCHNCNQFIRDRLVIEDNEWIDFFPPDEDCDLASKTAWYYAISKDEVIQALRYNGLFSCVVLKKGRNLSERSFELFHLEEDLGSSLYIRESTPGKFVNMVLPRIKEIISVN</sequence>
<evidence type="ECO:0000313" key="2">
    <source>
        <dbReference type="Proteomes" id="UP000316882"/>
    </source>
</evidence>
<evidence type="ECO:0000313" key="1">
    <source>
        <dbReference type="EMBL" id="GEB35864.1"/>
    </source>
</evidence>